<evidence type="ECO:0000256" key="2">
    <source>
        <dbReference type="ARBA" id="ARBA00022505"/>
    </source>
</evidence>
<keyword evidence="2" id="KW-0500">Molybdenum</keyword>
<keyword evidence="3" id="KW-0479">Metal-binding</keyword>
<dbReference type="InterPro" id="IPR014756">
    <property type="entry name" value="Ig_E-set"/>
</dbReference>
<feature type="domain" description="Oxidoreductase molybdopterin-binding" evidence="5">
    <location>
        <begin position="37"/>
        <end position="210"/>
    </location>
</feature>
<dbReference type="PANTHER" id="PTHR19372:SF7">
    <property type="entry name" value="SULFITE OXIDASE, MITOCHONDRIAL"/>
    <property type="match status" value="1"/>
</dbReference>
<dbReference type="RefSeq" id="XP_064656485.1">
    <property type="nucleotide sequence ID" value="XM_064805380.1"/>
</dbReference>
<gene>
    <name evidence="7" type="ORF">LTR77_008146</name>
</gene>
<dbReference type="GO" id="GO:0008482">
    <property type="term" value="F:sulfite oxidase activity"/>
    <property type="evidence" value="ECO:0007669"/>
    <property type="project" value="TreeGrafter"/>
</dbReference>
<dbReference type="Gene3D" id="2.60.40.650">
    <property type="match status" value="1"/>
</dbReference>
<dbReference type="InterPro" id="IPR036374">
    <property type="entry name" value="OxRdtase_Mopterin-bd_sf"/>
</dbReference>
<dbReference type="GO" id="GO:0006790">
    <property type="term" value="P:sulfur compound metabolic process"/>
    <property type="evidence" value="ECO:0007669"/>
    <property type="project" value="TreeGrafter"/>
</dbReference>
<proteinExistence type="predicted"/>
<reference evidence="7 8" key="1">
    <citation type="submission" date="2023-08" db="EMBL/GenBank/DDBJ databases">
        <title>Black Yeasts Isolated from many extreme environments.</title>
        <authorList>
            <person name="Coleine C."/>
            <person name="Stajich J.E."/>
            <person name="Selbmann L."/>
        </authorList>
    </citation>
    <scope>NUCLEOTIDE SEQUENCE [LARGE SCALE GENOMIC DNA]</scope>
    <source>
        <strain evidence="7 8">CCFEE 5935</strain>
    </source>
</reference>
<evidence type="ECO:0000259" key="5">
    <source>
        <dbReference type="Pfam" id="PF00174"/>
    </source>
</evidence>
<accession>A0AAV9P5B7</accession>
<dbReference type="EMBL" id="JAVRRT010000013">
    <property type="protein sequence ID" value="KAK5166603.1"/>
    <property type="molecule type" value="Genomic_DNA"/>
</dbReference>
<dbReference type="GeneID" id="89929480"/>
<dbReference type="GO" id="GO:0020037">
    <property type="term" value="F:heme binding"/>
    <property type="evidence" value="ECO:0007669"/>
    <property type="project" value="TreeGrafter"/>
</dbReference>
<evidence type="ECO:0000256" key="4">
    <source>
        <dbReference type="ARBA" id="ARBA00023002"/>
    </source>
</evidence>
<evidence type="ECO:0000313" key="8">
    <source>
        <dbReference type="Proteomes" id="UP001337655"/>
    </source>
</evidence>
<evidence type="ECO:0000259" key="6">
    <source>
        <dbReference type="Pfam" id="PF03404"/>
    </source>
</evidence>
<evidence type="ECO:0000256" key="1">
    <source>
        <dbReference type="ARBA" id="ARBA00001924"/>
    </source>
</evidence>
<organism evidence="7 8">
    <name type="scientific">Saxophila tyrrhenica</name>
    <dbReference type="NCBI Taxonomy" id="1690608"/>
    <lineage>
        <taxon>Eukaryota</taxon>
        <taxon>Fungi</taxon>
        <taxon>Dikarya</taxon>
        <taxon>Ascomycota</taxon>
        <taxon>Pezizomycotina</taxon>
        <taxon>Dothideomycetes</taxon>
        <taxon>Dothideomycetidae</taxon>
        <taxon>Mycosphaerellales</taxon>
        <taxon>Extremaceae</taxon>
        <taxon>Saxophila</taxon>
    </lineage>
</organism>
<dbReference type="GO" id="GO:0030151">
    <property type="term" value="F:molybdenum ion binding"/>
    <property type="evidence" value="ECO:0007669"/>
    <property type="project" value="InterPro"/>
</dbReference>
<dbReference type="FunFam" id="3.90.420.10:FF:000002">
    <property type="entry name" value="sulfite oxidase, mitochondrial"/>
    <property type="match status" value="1"/>
</dbReference>
<feature type="domain" description="Moybdenum cofactor oxidoreductase dimerisation" evidence="6">
    <location>
        <begin position="238"/>
        <end position="353"/>
    </location>
</feature>
<dbReference type="Gene3D" id="3.90.420.10">
    <property type="entry name" value="Oxidoreductase, molybdopterin-binding domain"/>
    <property type="match status" value="1"/>
</dbReference>
<keyword evidence="8" id="KW-1185">Reference proteome</keyword>
<dbReference type="SUPFAM" id="SSF56524">
    <property type="entry name" value="Oxidoreductase molybdopterin-binding domain"/>
    <property type="match status" value="1"/>
</dbReference>
<name>A0AAV9P5B7_9PEZI</name>
<dbReference type="AlphaFoldDB" id="A0AAV9P5B7"/>
<dbReference type="GO" id="GO:0043546">
    <property type="term" value="F:molybdopterin cofactor binding"/>
    <property type="evidence" value="ECO:0007669"/>
    <property type="project" value="TreeGrafter"/>
</dbReference>
<dbReference type="InterPro" id="IPR008335">
    <property type="entry name" value="Mopterin_OxRdtase_euk"/>
</dbReference>
<keyword evidence="4" id="KW-0560">Oxidoreductase</keyword>
<dbReference type="Pfam" id="PF00174">
    <property type="entry name" value="Oxidored_molyb"/>
    <property type="match status" value="1"/>
</dbReference>
<protein>
    <recommendedName>
        <fullName evidence="9">Sulfite oxidase</fullName>
    </recommendedName>
</protein>
<evidence type="ECO:0008006" key="9">
    <source>
        <dbReference type="Google" id="ProtNLM"/>
    </source>
</evidence>
<dbReference type="PANTHER" id="PTHR19372">
    <property type="entry name" value="SULFITE REDUCTASE"/>
    <property type="match status" value="1"/>
</dbReference>
<dbReference type="Pfam" id="PF03404">
    <property type="entry name" value="Mo-co_dimer"/>
    <property type="match status" value="1"/>
</dbReference>
<evidence type="ECO:0000313" key="7">
    <source>
        <dbReference type="EMBL" id="KAK5166603.1"/>
    </source>
</evidence>
<comment type="cofactor">
    <cofactor evidence="1">
        <name>Mo-molybdopterin</name>
        <dbReference type="ChEBI" id="CHEBI:71302"/>
    </cofactor>
</comment>
<dbReference type="Proteomes" id="UP001337655">
    <property type="component" value="Unassembled WGS sequence"/>
</dbReference>
<evidence type="ECO:0000256" key="3">
    <source>
        <dbReference type="ARBA" id="ARBA00022723"/>
    </source>
</evidence>
<sequence>MPELPDNPLNREPEIQQLVQSFLTAKDDGYDRNHCLHPQLNADTHRVTLDGAVDKPIEFTMDNLRNDFEQHSVVCALQCAGNRRHTMRTKIKEVSGVDWFDGAVMNCKWTGPRLSDVLHRAGVTIDDGHVAFSCYATPCQDDTWYGSSISLDRAMRKDMDVILALEMNDEPLTVGRGYPVRVITPGIAGARAVKWLDRITVQKEECKNHYMVYDYKILPEEVTDAEKAKDYWEVVPPVQDMPVNSAIGVPKGGGTAKRNADGTVTVKGYALPGGADGPVTKVEVSGNDGRSWQEAKLLDCEGETKWSWKLWEARIPMEPGFDKAIYSKATDAAGNTQPAKSRWNFRGVCYNGYGDCTELTVT</sequence>
<comment type="caution">
    <text evidence="7">The sequence shown here is derived from an EMBL/GenBank/DDBJ whole genome shotgun (WGS) entry which is preliminary data.</text>
</comment>
<dbReference type="PRINTS" id="PR00407">
    <property type="entry name" value="EUMOPTERIN"/>
</dbReference>
<dbReference type="InterPro" id="IPR000572">
    <property type="entry name" value="OxRdtase_Mopterin-bd_dom"/>
</dbReference>
<dbReference type="InterPro" id="IPR005066">
    <property type="entry name" value="MoCF_OxRdtse_dimer"/>
</dbReference>
<dbReference type="GO" id="GO:0005739">
    <property type="term" value="C:mitochondrion"/>
    <property type="evidence" value="ECO:0007669"/>
    <property type="project" value="TreeGrafter"/>
</dbReference>
<dbReference type="SUPFAM" id="SSF81296">
    <property type="entry name" value="E set domains"/>
    <property type="match status" value="1"/>
</dbReference>